<evidence type="ECO:0000256" key="4">
    <source>
        <dbReference type="ARBA" id="ARBA00012707"/>
    </source>
</evidence>
<dbReference type="STRING" id="1940790.L21SP3_00678"/>
<organism evidence="10 11">
    <name type="scientific">Sedimentisphaera cyanobacteriorum</name>
    <dbReference type="NCBI Taxonomy" id="1940790"/>
    <lineage>
        <taxon>Bacteria</taxon>
        <taxon>Pseudomonadati</taxon>
        <taxon>Planctomycetota</taxon>
        <taxon>Phycisphaerae</taxon>
        <taxon>Sedimentisphaerales</taxon>
        <taxon>Sedimentisphaeraceae</taxon>
        <taxon>Sedimentisphaera</taxon>
    </lineage>
</organism>
<dbReference type="PANTHER" id="PTHR43356:SF3">
    <property type="entry name" value="PHOSPHATE ACETYLTRANSFERASE"/>
    <property type="match status" value="1"/>
</dbReference>
<dbReference type="EC" id="2.3.1.8" evidence="4"/>
<evidence type="ECO:0000313" key="11">
    <source>
        <dbReference type="Proteomes" id="UP000188273"/>
    </source>
</evidence>
<dbReference type="Proteomes" id="UP000188273">
    <property type="component" value="Chromosome"/>
</dbReference>
<evidence type="ECO:0000256" key="7">
    <source>
        <dbReference type="ARBA" id="ARBA00023315"/>
    </source>
</evidence>
<keyword evidence="7 10" id="KW-0012">Acyltransferase</keyword>
<evidence type="ECO:0000256" key="1">
    <source>
        <dbReference type="ARBA" id="ARBA00000705"/>
    </source>
</evidence>
<name>A0A1Q2HNR2_9BACT</name>
<keyword evidence="11" id="KW-1185">Reference proteome</keyword>
<evidence type="ECO:0000313" key="10">
    <source>
        <dbReference type="EMBL" id="AQQ08885.1"/>
    </source>
</evidence>
<sequence length="333" mass="35814">MSETEQFLTNIKEKAKSLCRHIVLPEGEDKRMAEAASMASKEKMAKITMLGVAERITAKLKETGAAMDMINVVNTADSPKLKEYAEEFYQLRKKKGIDMSKAEQAVKDSMYFGTMMLKKGDADGLVAGAVHSSADTIRPALQIVKCAPSVNTVSSMFFICRGEETYLFSDCGLNLNPTTEQHADIALATANTARQFGIKPRIAMLCYSTKGSGLGPDVEAMQEATKAAKEKLASEFEGDYAIDGELQLDAAFVPKVAEKKAPGSPLEGKANVFIFPDLCAGNIAYKLAERMGGMSAYGPILQGIAKPVNDLSRGCSARDILATIAITAIQGEK</sequence>
<dbReference type="RefSeq" id="WP_077539351.1">
    <property type="nucleotide sequence ID" value="NZ_CP019633.1"/>
</dbReference>
<feature type="domain" description="Phosphate acetyl/butaryl transferase" evidence="9">
    <location>
        <begin position="7"/>
        <end position="328"/>
    </location>
</feature>
<evidence type="ECO:0000256" key="6">
    <source>
        <dbReference type="ARBA" id="ARBA00022679"/>
    </source>
</evidence>
<evidence type="ECO:0000256" key="3">
    <source>
        <dbReference type="ARBA" id="ARBA00005656"/>
    </source>
</evidence>
<dbReference type="InterPro" id="IPR004614">
    <property type="entry name" value="P_AcTrfase"/>
</dbReference>
<dbReference type="SUPFAM" id="SSF53659">
    <property type="entry name" value="Isocitrate/Isopropylmalate dehydrogenase-like"/>
    <property type="match status" value="1"/>
</dbReference>
<dbReference type="InterPro" id="IPR042113">
    <property type="entry name" value="P_AcTrfase_dom1"/>
</dbReference>
<dbReference type="NCBIfam" id="TIGR00651">
    <property type="entry name" value="pta"/>
    <property type="match status" value="1"/>
</dbReference>
<dbReference type="InterPro" id="IPR002505">
    <property type="entry name" value="PTA_PTB"/>
</dbReference>
<dbReference type="KEGG" id="pbu:L21SP3_00678"/>
<dbReference type="NCBIfam" id="NF007233">
    <property type="entry name" value="PRK09653.1"/>
    <property type="match status" value="1"/>
</dbReference>
<gene>
    <name evidence="10" type="primary">pta_1</name>
    <name evidence="10" type="ORF">L21SP3_00678</name>
</gene>
<dbReference type="Gene3D" id="3.40.50.10950">
    <property type="match status" value="1"/>
</dbReference>
<evidence type="ECO:0000256" key="5">
    <source>
        <dbReference type="ARBA" id="ARBA00021528"/>
    </source>
</evidence>
<evidence type="ECO:0000256" key="2">
    <source>
        <dbReference type="ARBA" id="ARBA00004989"/>
    </source>
</evidence>
<dbReference type="NCBIfam" id="NF004167">
    <property type="entry name" value="PRK05632.1"/>
    <property type="match status" value="1"/>
</dbReference>
<comment type="pathway">
    <text evidence="2">Metabolic intermediate biosynthesis; acetyl-CoA biosynthesis; acetyl-CoA from acetate: step 2/2.</text>
</comment>
<dbReference type="PANTHER" id="PTHR43356">
    <property type="entry name" value="PHOSPHATE ACETYLTRANSFERASE"/>
    <property type="match status" value="1"/>
</dbReference>
<evidence type="ECO:0000259" key="9">
    <source>
        <dbReference type="Pfam" id="PF01515"/>
    </source>
</evidence>
<proteinExistence type="inferred from homology"/>
<accession>A0A1Q2HNR2</accession>
<dbReference type="PIRSF" id="PIRSF000428">
    <property type="entry name" value="P_Ac_trans"/>
    <property type="match status" value="1"/>
</dbReference>
<comment type="catalytic activity">
    <reaction evidence="1">
        <text>acetyl-CoA + phosphate = acetyl phosphate + CoA</text>
        <dbReference type="Rhea" id="RHEA:19521"/>
        <dbReference type="ChEBI" id="CHEBI:22191"/>
        <dbReference type="ChEBI" id="CHEBI:43474"/>
        <dbReference type="ChEBI" id="CHEBI:57287"/>
        <dbReference type="ChEBI" id="CHEBI:57288"/>
        <dbReference type="EC" id="2.3.1.8"/>
    </reaction>
</comment>
<comment type="similarity">
    <text evidence="3">Belongs to the phosphate acetyltransferase and butyryltransferase family.</text>
</comment>
<dbReference type="OrthoDB" id="9805787at2"/>
<dbReference type="EMBL" id="CP019633">
    <property type="protein sequence ID" value="AQQ08885.1"/>
    <property type="molecule type" value="Genomic_DNA"/>
</dbReference>
<evidence type="ECO:0000256" key="8">
    <source>
        <dbReference type="ARBA" id="ARBA00031108"/>
    </source>
</evidence>
<dbReference type="InterPro" id="IPR042112">
    <property type="entry name" value="P_AcTrfase_dom2"/>
</dbReference>
<keyword evidence="6 10" id="KW-0808">Transferase</keyword>
<dbReference type="InterPro" id="IPR012147">
    <property type="entry name" value="P_Ac_Bu_trans"/>
</dbReference>
<dbReference type="Gene3D" id="3.40.50.10750">
    <property type="entry name" value="Isocitrate/Isopropylmalate dehydrogenase-like"/>
    <property type="match status" value="1"/>
</dbReference>
<dbReference type="AlphaFoldDB" id="A0A1Q2HNR2"/>
<protein>
    <recommendedName>
        <fullName evidence="5">Phosphate acetyltransferase</fullName>
        <ecNumber evidence="4">2.3.1.8</ecNumber>
    </recommendedName>
    <alternativeName>
        <fullName evidence="8">Phosphotransacetylase</fullName>
    </alternativeName>
</protein>
<dbReference type="Pfam" id="PF01515">
    <property type="entry name" value="PTA_PTB"/>
    <property type="match status" value="1"/>
</dbReference>
<dbReference type="InterPro" id="IPR050500">
    <property type="entry name" value="Phos_Acetyltrans/Butyryltrans"/>
</dbReference>
<dbReference type="GO" id="GO:0008959">
    <property type="term" value="F:phosphate acetyltransferase activity"/>
    <property type="evidence" value="ECO:0007669"/>
    <property type="project" value="UniProtKB-EC"/>
</dbReference>
<reference evidence="11" key="1">
    <citation type="submission" date="2017-02" db="EMBL/GenBank/DDBJ databases">
        <title>Comparative genomics and description of representatives of a novel lineage of planctomycetes thriving in anoxic sediments.</title>
        <authorList>
            <person name="Spring S."/>
            <person name="Bunk B."/>
            <person name="Sproer C."/>
            <person name="Klenk H.-P."/>
        </authorList>
    </citation>
    <scope>NUCLEOTIDE SEQUENCE [LARGE SCALE GENOMIC DNA]</scope>
    <source>
        <strain evidence="11">L21-RPul-D3</strain>
    </source>
</reference>